<gene>
    <name evidence="1" type="ORF">LPLAT_LOCUS821</name>
</gene>
<dbReference type="EMBL" id="OZ034824">
    <property type="protein sequence ID" value="CAL1674058.1"/>
    <property type="molecule type" value="Genomic_DNA"/>
</dbReference>
<name>A0AAV2N4R3_9HYME</name>
<dbReference type="Proteomes" id="UP001497644">
    <property type="component" value="Chromosome 1"/>
</dbReference>
<sequence>MDDSNRLVREVRVESAKACAIPDLLCSLRTFGISYWIRFLSPLSSISSLSSRFPTPCRDANDVVLGDIPLSGAERDWTFRKETQLPALLKDLHLILWDRSLRI</sequence>
<protein>
    <submittedName>
        <fullName evidence="1">Uncharacterized protein</fullName>
    </submittedName>
</protein>
<dbReference type="AlphaFoldDB" id="A0AAV2N4R3"/>
<reference evidence="1 2" key="1">
    <citation type="submission" date="2024-04" db="EMBL/GenBank/DDBJ databases">
        <authorList>
            <consortium name="Molecular Ecology Group"/>
        </authorList>
    </citation>
    <scope>NUCLEOTIDE SEQUENCE [LARGE SCALE GENOMIC DNA]</scope>
</reference>
<organism evidence="1 2">
    <name type="scientific">Lasius platythorax</name>
    <dbReference type="NCBI Taxonomy" id="488582"/>
    <lineage>
        <taxon>Eukaryota</taxon>
        <taxon>Metazoa</taxon>
        <taxon>Ecdysozoa</taxon>
        <taxon>Arthropoda</taxon>
        <taxon>Hexapoda</taxon>
        <taxon>Insecta</taxon>
        <taxon>Pterygota</taxon>
        <taxon>Neoptera</taxon>
        <taxon>Endopterygota</taxon>
        <taxon>Hymenoptera</taxon>
        <taxon>Apocrita</taxon>
        <taxon>Aculeata</taxon>
        <taxon>Formicoidea</taxon>
        <taxon>Formicidae</taxon>
        <taxon>Formicinae</taxon>
        <taxon>Lasius</taxon>
        <taxon>Lasius</taxon>
    </lineage>
</organism>
<accession>A0AAV2N4R3</accession>
<evidence type="ECO:0000313" key="2">
    <source>
        <dbReference type="Proteomes" id="UP001497644"/>
    </source>
</evidence>
<keyword evidence="2" id="KW-1185">Reference proteome</keyword>
<evidence type="ECO:0000313" key="1">
    <source>
        <dbReference type="EMBL" id="CAL1674058.1"/>
    </source>
</evidence>
<proteinExistence type="predicted"/>